<evidence type="ECO:0000313" key="4">
    <source>
        <dbReference type="EMBL" id="MEY6433035.1"/>
    </source>
</evidence>
<dbReference type="InterPro" id="IPR042150">
    <property type="entry name" value="MmRce1-like"/>
</dbReference>
<name>A0ABV4BFQ7_9GAMM</name>
<proteinExistence type="predicted"/>
<keyword evidence="4" id="KW-0378">Hydrolase</keyword>
<dbReference type="PANTHER" id="PTHR35797">
    <property type="entry name" value="PROTEASE-RELATED"/>
    <property type="match status" value="1"/>
</dbReference>
<feature type="transmembrane region" description="Helical" evidence="2">
    <location>
        <begin position="227"/>
        <end position="243"/>
    </location>
</feature>
<feature type="transmembrane region" description="Helical" evidence="2">
    <location>
        <begin position="45"/>
        <end position="71"/>
    </location>
</feature>
<comment type="caution">
    <text evidence="4">The sequence shown here is derived from an EMBL/GenBank/DDBJ whole genome shotgun (WGS) entry which is preliminary data.</text>
</comment>
<evidence type="ECO:0000256" key="1">
    <source>
        <dbReference type="SAM" id="MobiDB-lite"/>
    </source>
</evidence>
<dbReference type="GO" id="GO:0016787">
    <property type="term" value="F:hydrolase activity"/>
    <property type="evidence" value="ECO:0007669"/>
    <property type="project" value="UniProtKB-KW"/>
</dbReference>
<protein>
    <submittedName>
        <fullName evidence="4">CPBP family intramembrane glutamic endopeptidase</fullName>
        <ecNumber evidence="4">3.4.-.-</ecNumber>
    </submittedName>
</protein>
<evidence type="ECO:0000256" key="2">
    <source>
        <dbReference type="SAM" id="Phobius"/>
    </source>
</evidence>
<keyword evidence="2" id="KW-0472">Membrane</keyword>
<feature type="domain" description="CAAX prenyl protease 2/Lysostaphin resistance protein A-like" evidence="3">
    <location>
        <begin position="116"/>
        <end position="214"/>
    </location>
</feature>
<dbReference type="Proteomes" id="UP001564408">
    <property type="component" value="Unassembled WGS sequence"/>
</dbReference>
<organism evidence="4 5">
    <name type="scientific">Thioalkalicoccus limnaeus</name>
    <dbReference type="NCBI Taxonomy" id="120681"/>
    <lineage>
        <taxon>Bacteria</taxon>
        <taxon>Pseudomonadati</taxon>
        <taxon>Pseudomonadota</taxon>
        <taxon>Gammaproteobacteria</taxon>
        <taxon>Chromatiales</taxon>
        <taxon>Chromatiaceae</taxon>
        <taxon>Thioalkalicoccus</taxon>
    </lineage>
</organism>
<feature type="transmembrane region" description="Helical" evidence="2">
    <location>
        <begin position="148"/>
        <end position="167"/>
    </location>
</feature>
<feature type="transmembrane region" description="Helical" evidence="2">
    <location>
        <begin position="7"/>
        <end position="25"/>
    </location>
</feature>
<dbReference type="EMBL" id="JBDKXB010000014">
    <property type="protein sequence ID" value="MEY6433035.1"/>
    <property type="molecule type" value="Genomic_DNA"/>
</dbReference>
<reference evidence="4 5" key="1">
    <citation type="submission" date="2024-05" db="EMBL/GenBank/DDBJ databases">
        <title>Genome Sequence and Characterization of the New Strain Purple Sulfur Bacterium of Genus Thioalkalicoccus.</title>
        <authorList>
            <person name="Bryantseva I.A."/>
            <person name="Kyndt J.A."/>
            <person name="Imhoff J.F."/>
        </authorList>
    </citation>
    <scope>NUCLEOTIDE SEQUENCE [LARGE SCALE GENOMIC DNA]</scope>
    <source>
        <strain evidence="4 5">Um2</strain>
    </source>
</reference>
<dbReference type="PANTHER" id="PTHR35797:SF1">
    <property type="entry name" value="PROTEASE"/>
    <property type="match status" value="1"/>
</dbReference>
<keyword evidence="5" id="KW-1185">Reference proteome</keyword>
<dbReference type="InterPro" id="IPR003675">
    <property type="entry name" value="Rce1/LyrA-like_dom"/>
</dbReference>
<accession>A0ABV4BFQ7</accession>
<dbReference type="EC" id="3.4.-.-" evidence="4"/>
<dbReference type="Pfam" id="PF02517">
    <property type="entry name" value="Rce1-like"/>
    <property type="match status" value="1"/>
</dbReference>
<feature type="compositionally biased region" description="Basic and acidic residues" evidence="1">
    <location>
        <begin position="269"/>
        <end position="280"/>
    </location>
</feature>
<dbReference type="RefSeq" id="WP_369667416.1">
    <property type="nucleotide sequence ID" value="NZ_JBDKXB010000014.1"/>
</dbReference>
<keyword evidence="2" id="KW-0812">Transmembrane</keyword>
<feature type="transmembrane region" description="Helical" evidence="2">
    <location>
        <begin position="179"/>
        <end position="199"/>
    </location>
</feature>
<feature type="transmembrane region" description="Helical" evidence="2">
    <location>
        <begin position="83"/>
        <end position="104"/>
    </location>
</feature>
<gene>
    <name evidence="4" type="ORF">ABC977_11530</name>
</gene>
<sequence length="280" mass="30382">MTALVPFLVISFGLAWGILALYLFLPEPMMALFGQLSGQHPLFFVAVYAPAIAALITVGFIAGAAGLRRFLSRLLLWRTSPGWFLFLLFGVPLIYYASAAAQGLALSPPTPFATVSALLAALFFMAIKGPVEEIGWRGLALPLLQRRFAPFWAGLILGIVWGLWHLPAFLLSGTPQSEWSFAPFFLGAVAISIIVTPMFNQSGGSILLPALFHFQLINPIWPDAQPYDTVLFVAAAAVVVWIHRQALFNRPTAVTEVIPSHPGQGGTDRQPDQDPKGCRG</sequence>
<keyword evidence="2" id="KW-1133">Transmembrane helix</keyword>
<evidence type="ECO:0000313" key="5">
    <source>
        <dbReference type="Proteomes" id="UP001564408"/>
    </source>
</evidence>
<feature type="region of interest" description="Disordered" evidence="1">
    <location>
        <begin position="257"/>
        <end position="280"/>
    </location>
</feature>
<evidence type="ECO:0000259" key="3">
    <source>
        <dbReference type="Pfam" id="PF02517"/>
    </source>
</evidence>